<sequence length="94" mass="10392">MVCSLICFSWKMGKKSRVKTQKSGTGAAATVSPKELLNLTSELLQKCSSPTPGPGKEWEEYVQIRSLVEKIRKKQKGKCERLPEMVGSDSAHLP</sequence>
<protein>
    <submittedName>
        <fullName evidence="1">Uncharacterized protein</fullName>
    </submittedName>
</protein>
<proteinExistence type="predicted"/>
<evidence type="ECO:0000313" key="1">
    <source>
        <dbReference type="Ensembl" id="ENSPSTP00000022415.1"/>
    </source>
</evidence>
<dbReference type="Ensembl" id="ENSPSTT00000023540.1">
    <property type="protein sequence ID" value="ENSPSTP00000022415.1"/>
    <property type="gene ID" value="ENSPSTG00000016445.1"/>
</dbReference>
<dbReference type="Gene3D" id="3.90.1410.10">
    <property type="entry name" value="set domain protein methyltransferase, domain 1"/>
    <property type="match status" value="1"/>
</dbReference>
<name>A0A8C9G2E1_PAVCR</name>
<reference evidence="1" key="2">
    <citation type="submission" date="2025-09" db="UniProtKB">
        <authorList>
            <consortium name="Ensembl"/>
        </authorList>
    </citation>
    <scope>IDENTIFICATION</scope>
</reference>
<dbReference type="AlphaFoldDB" id="A0A8C9G2E1"/>
<organism evidence="1 2">
    <name type="scientific">Pavo cristatus</name>
    <name type="common">Indian peafowl</name>
    <name type="synonym">Blue peafowl</name>
    <dbReference type="NCBI Taxonomy" id="9049"/>
    <lineage>
        <taxon>Eukaryota</taxon>
        <taxon>Metazoa</taxon>
        <taxon>Chordata</taxon>
        <taxon>Craniata</taxon>
        <taxon>Vertebrata</taxon>
        <taxon>Euteleostomi</taxon>
        <taxon>Archelosauria</taxon>
        <taxon>Archosauria</taxon>
        <taxon>Dinosauria</taxon>
        <taxon>Saurischia</taxon>
        <taxon>Theropoda</taxon>
        <taxon>Coelurosauria</taxon>
        <taxon>Aves</taxon>
        <taxon>Neognathae</taxon>
        <taxon>Galloanserae</taxon>
        <taxon>Galliformes</taxon>
        <taxon>Phasianidae</taxon>
        <taxon>Phasianinae</taxon>
        <taxon>Pavo</taxon>
    </lineage>
</organism>
<dbReference type="Proteomes" id="UP000694428">
    <property type="component" value="Unplaced"/>
</dbReference>
<evidence type="ECO:0000313" key="2">
    <source>
        <dbReference type="Proteomes" id="UP000694428"/>
    </source>
</evidence>
<accession>A0A8C9G2E1</accession>
<keyword evidence="2" id="KW-1185">Reference proteome</keyword>
<reference evidence="1" key="1">
    <citation type="submission" date="2025-08" db="UniProtKB">
        <authorList>
            <consortium name="Ensembl"/>
        </authorList>
    </citation>
    <scope>IDENTIFICATION</scope>
</reference>